<keyword evidence="1" id="KW-0808">Transferase</keyword>
<evidence type="ECO:0000313" key="2">
    <source>
        <dbReference type="Proteomes" id="UP000252733"/>
    </source>
</evidence>
<organism evidence="1 2">
    <name type="scientific">Marinilabilia salmonicolor</name>
    <dbReference type="NCBI Taxonomy" id="989"/>
    <lineage>
        <taxon>Bacteria</taxon>
        <taxon>Pseudomonadati</taxon>
        <taxon>Bacteroidota</taxon>
        <taxon>Bacteroidia</taxon>
        <taxon>Marinilabiliales</taxon>
        <taxon>Marinilabiliaceae</taxon>
        <taxon>Marinilabilia</taxon>
    </lineage>
</organism>
<dbReference type="AlphaFoldDB" id="A0A368UR96"/>
<protein>
    <submittedName>
        <fullName evidence="1">Methyltransferase family protein</fullName>
    </submittedName>
</protein>
<sequence length="216" mass="24829">MARSCPLCNNSIGISPLKGPLNRHYFYCPACDLIFVSSDDLLTVDGEKERYEKHENDINDAGYVNFLNQAIDPALPFINSGMRGLDFGSGPGPALSALLSKRGFDCQDYDPVFGPSFPEGLFDFIFSTEAFEHFYDPVKELNLIHDRLNPGGFLVIMTMWHSGPEKFLNWFYARDDTHVVFFSFRSFEYIARRWGFEIVWDDGKRVIILQKKKRNE</sequence>
<dbReference type="Pfam" id="PF13489">
    <property type="entry name" value="Methyltransf_23"/>
    <property type="match status" value="1"/>
</dbReference>
<dbReference type="RefSeq" id="WP_114437454.1">
    <property type="nucleotide sequence ID" value="NZ_QPIZ01000018.1"/>
</dbReference>
<dbReference type="InterPro" id="IPR029063">
    <property type="entry name" value="SAM-dependent_MTases_sf"/>
</dbReference>
<keyword evidence="2" id="KW-1185">Reference proteome</keyword>
<gene>
    <name evidence="1" type="ORF">DFO77_11832</name>
</gene>
<evidence type="ECO:0000313" key="1">
    <source>
        <dbReference type="EMBL" id="RCW31316.1"/>
    </source>
</evidence>
<dbReference type="GO" id="GO:0032259">
    <property type="term" value="P:methylation"/>
    <property type="evidence" value="ECO:0007669"/>
    <property type="project" value="UniProtKB-KW"/>
</dbReference>
<name>A0A368UR96_9BACT</name>
<dbReference type="GO" id="GO:0008168">
    <property type="term" value="F:methyltransferase activity"/>
    <property type="evidence" value="ECO:0007669"/>
    <property type="project" value="UniProtKB-KW"/>
</dbReference>
<dbReference type="SUPFAM" id="SSF53335">
    <property type="entry name" value="S-adenosyl-L-methionine-dependent methyltransferases"/>
    <property type="match status" value="1"/>
</dbReference>
<keyword evidence="1" id="KW-0489">Methyltransferase</keyword>
<dbReference type="Gene3D" id="3.40.50.150">
    <property type="entry name" value="Vaccinia Virus protein VP39"/>
    <property type="match status" value="1"/>
</dbReference>
<dbReference type="CDD" id="cd02440">
    <property type="entry name" value="AdoMet_MTases"/>
    <property type="match status" value="1"/>
</dbReference>
<accession>A0A368UR96</accession>
<proteinExistence type="predicted"/>
<dbReference type="Proteomes" id="UP000252733">
    <property type="component" value="Unassembled WGS sequence"/>
</dbReference>
<comment type="caution">
    <text evidence="1">The sequence shown here is derived from an EMBL/GenBank/DDBJ whole genome shotgun (WGS) entry which is preliminary data.</text>
</comment>
<dbReference type="EMBL" id="QPIZ01000018">
    <property type="protein sequence ID" value="RCW31316.1"/>
    <property type="molecule type" value="Genomic_DNA"/>
</dbReference>
<reference evidence="1 2" key="1">
    <citation type="submission" date="2018-07" db="EMBL/GenBank/DDBJ databases">
        <title>Freshwater and sediment microbial communities from various areas in North America, analyzing microbe dynamics in response to fracking.</title>
        <authorList>
            <person name="Lamendella R."/>
        </authorList>
    </citation>
    <scope>NUCLEOTIDE SEQUENCE [LARGE SCALE GENOMIC DNA]</scope>
    <source>
        <strain evidence="1 2">160A</strain>
    </source>
</reference>